<evidence type="ECO:0000313" key="2">
    <source>
        <dbReference type="Proteomes" id="UP000784294"/>
    </source>
</evidence>
<proteinExistence type="predicted"/>
<protein>
    <recommendedName>
        <fullName evidence="3">EGF-like domain-containing protein</fullName>
    </recommendedName>
</protein>
<keyword evidence="2" id="KW-1185">Reference proteome</keyword>
<name>A0A448XSG7_9PLAT</name>
<dbReference type="AlphaFoldDB" id="A0A448XSG7"/>
<dbReference type="Gene3D" id="2.10.25.10">
    <property type="entry name" value="Laminin"/>
    <property type="match status" value="1"/>
</dbReference>
<sequence>MINGLATTVPRCICPKALFHTLALSLVQTSGKCACHSGFYGTRCQFNATRCSEPSVDVIQVHEYREKTTSAWLRAAAYSAIASLSSVSASAASACLGSGSRCLPGSIEWVQDDSILSTLPSGDQNMRVVRREFRCHCEPGREGVNCEFDVDECQQAPCRNGAYFCCCFNLVQVFFDACSLFKPNEIRKGVVNMMATR</sequence>
<reference evidence="1" key="1">
    <citation type="submission" date="2018-11" db="EMBL/GenBank/DDBJ databases">
        <authorList>
            <consortium name="Pathogen Informatics"/>
        </authorList>
    </citation>
    <scope>NUCLEOTIDE SEQUENCE</scope>
</reference>
<dbReference type="EMBL" id="CAAALY010285430">
    <property type="protein sequence ID" value="VEL43810.1"/>
    <property type="molecule type" value="Genomic_DNA"/>
</dbReference>
<organism evidence="1 2">
    <name type="scientific">Protopolystoma xenopodis</name>
    <dbReference type="NCBI Taxonomy" id="117903"/>
    <lineage>
        <taxon>Eukaryota</taxon>
        <taxon>Metazoa</taxon>
        <taxon>Spiralia</taxon>
        <taxon>Lophotrochozoa</taxon>
        <taxon>Platyhelminthes</taxon>
        <taxon>Monogenea</taxon>
        <taxon>Polyopisthocotylea</taxon>
        <taxon>Polystomatidea</taxon>
        <taxon>Polystomatidae</taxon>
        <taxon>Protopolystoma</taxon>
    </lineage>
</organism>
<gene>
    <name evidence="1" type="ORF">PXEA_LOCUS37250</name>
</gene>
<comment type="caution">
    <text evidence="1">The sequence shown here is derived from an EMBL/GenBank/DDBJ whole genome shotgun (WGS) entry which is preliminary data.</text>
</comment>
<dbReference type="OrthoDB" id="5953235at2759"/>
<dbReference type="Proteomes" id="UP000784294">
    <property type="component" value="Unassembled WGS sequence"/>
</dbReference>
<evidence type="ECO:0000313" key="1">
    <source>
        <dbReference type="EMBL" id="VEL43810.1"/>
    </source>
</evidence>
<accession>A0A448XSG7</accession>
<evidence type="ECO:0008006" key="3">
    <source>
        <dbReference type="Google" id="ProtNLM"/>
    </source>
</evidence>